<sequence>MNKIDYRCSWTLKYCQKKVQQGAQRDDTSRMQMQWYFQTTFRSFFLFREWIETEDAMEGGGEEKERSNCSKSIRSSNSEGGPSCRCLDCDVLRNPHANKPFLLPPIDFIYYRYLFSHDRFNFSAPLFLPRVSHFDERRNRQEYRKKGGFRSFFSHFFQASHKIVFLAEKGPVFSVTGREKLVELIFYR</sequence>
<evidence type="ECO:0000313" key="3">
    <source>
        <dbReference type="Proteomes" id="UP001642520"/>
    </source>
</evidence>
<evidence type="ECO:0000313" key="2">
    <source>
        <dbReference type="EMBL" id="CAL7943966.1"/>
    </source>
</evidence>
<organism evidence="2 3">
    <name type="scientific">Xylocopa violacea</name>
    <name type="common">Violet carpenter bee</name>
    <name type="synonym">Apis violacea</name>
    <dbReference type="NCBI Taxonomy" id="135666"/>
    <lineage>
        <taxon>Eukaryota</taxon>
        <taxon>Metazoa</taxon>
        <taxon>Ecdysozoa</taxon>
        <taxon>Arthropoda</taxon>
        <taxon>Hexapoda</taxon>
        <taxon>Insecta</taxon>
        <taxon>Pterygota</taxon>
        <taxon>Neoptera</taxon>
        <taxon>Endopterygota</taxon>
        <taxon>Hymenoptera</taxon>
        <taxon>Apocrita</taxon>
        <taxon>Aculeata</taxon>
        <taxon>Apoidea</taxon>
        <taxon>Anthophila</taxon>
        <taxon>Apidae</taxon>
        <taxon>Xylocopa</taxon>
        <taxon>Xylocopa</taxon>
    </lineage>
</organism>
<reference evidence="2 3" key="1">
    <citation type="submission" date="2024-08" db="EMBL/GenBank/DDBJ databases">
        <authorList>
            <person name="Will J Nash"/>
            <person name="Angela Man"/>
            <person name="Seanna McTaggart"/>
            <person name="Kendall Baker"/>
            <person name="Tom Barker"/>
            <person name="Leah Catchpole"/>
            <person name="Alex Durrant"/>
            <person name="Karim Gharbi"/>
            <person name="Naomi Irish"/>
            <person name="Gemy Kaithakottil"/>
            <person name="Debby Ku"/>
            <person name="Aaliyah Providence"/>
            <person name="Felix Shaw"/>
            <person name="David Swarbreck"/>
            <person name="Chris Watkins"/>
            <person name="Ann M. McCartney"/>
            <person name="Giulio Formenti"/>
            <person name="Alice Mouton"/>
            <person name="Noel Vella"/>
            <person name="Bjorn M von Reumont"/>
            <person name="Adriana Vella"/>
            <person name="Wilfried Haerty"/>
        </authorList>
    </citation>
    <scope>NUCLEOTIDE SEQUENCE [LARGE SCALE GENOMIC DNA]</scope>
</reference>
<feature type="compositionally biased region" description="Low complexity" evidence="1">
    <location>
        <begin position="69"/>
        <end position="78"/>
    </location>
</feature>
<evidence type="ECO:0008006" key="4">
    <source>
        <dbReference type="Google" id="ProtNLM"/>
    </source>
</evidence>
<evidence type="ECO:0000256" key="1">
    <source>
        <dbReference type="SAM" id="MobiDB-lite"/>
    </source>
</evidence>
<comment type="caution">
    <text evidence="2">The sequence shown here is derived from an EMBL/GenBank/DDBJ whole genome shotgun (WGS) entry which is preliminary data.</text>
</comment>
<proteinExistence type="predicted"/>
<dbReference type="EMBL" id="CAXAJV020001293">
    <property type="protein sequence ID" value="CAL7943966.1"/>
    <property type="molecule type" value="Genomic_DNA"/>
</dbReference>
<keyword evidence="3" id="KW-1185">Reference proteome</keyword>
<dbReference type="Proteomes" id="UP001642520">
    <property type="component" value="Unassembled WGS sequence"/>
</dbReference>
<accession>A0ABP1NW73</accession>
<protein>
    <recommendedName>
        <fullName evidence="4">Maturase K</fullName>
    </recommendedName>
</protein>
<gene>
    <name evidence="2" type="ORF">XYLVIOL_LOCUS6405</name>
</gene>
<name>A0ABP1NW73_XYLVO</name>
<feature type="region of interest" description="Disordered" evidence="1">
    <location>
        <begin position="57"/>
        <end position="82"/>
    </location>
</feature>